<proteinExistence type="predicted"/>
<dbReference type="InterPro" id="IPR019734">
    <property type="entry name" value="TPR_rpt"/>
</dbReference>
<reference evidence="2" key="1">
    <citation type="journal article" date="2014" name="Front. Microbiol.">
        <title>High frequency of phylogenetically diverse reductive dehalogenase-homologous genes in deep subseafloor sedimentary metagenomes.</title>
        <authorList>
            <person name="Kawai M."/>
            <person name="Futagami T."/>
            <person name="Toyoda A."/>
            <person name="Takaki Y."/>
            <person name="Nishi S."/>
            <person name="Hori S."/>
            <person name="Arai W."/>
            <person name="Tsubouchi T."/>
            <person name="Morono Y."/>
            <person name="Uchiyama I."/>
            <person name="Ito T."/>
            <person name="Fujiyama A."/>
            <person name="Inagaki F."/>
            <person name="Takami H."/>
        </authorList>
    </citation>
    <scope>NUCLEOTIDE SEQUENCE</scope>
    <source>
        <strain evidence="2">Expedition CK06-06</strain>
    </source>
</reference>
<keyword evidence="1" id="KW-0472">Membrane</keyword>
<dbReference type="InterPro" id="IPR011990">
    <property type="entry name" value="TPR-like_helical_dom_sf"/>
</dbReference>
<name>X0T5N5_9ZZZZ</name>
<sequence length="269" mass="30212">MVPKRKPITSREITVTFGLKKLFIPALVVVALVIAAVVIWQLIPPKKAIPIPSDKPSLAIVYFENVSGDESLDGWRSGLSDLLITDLMQSKFINILSGDRIFSILKKLNLLEVKKYSTEDLVKVSNEGRVNHTISGSFIKAGENIIITLLLQKPHTGDVIRSTRVECRGEEEIAPKVDELTKQIKLDLNLSREQIAADIDREVGKITTSSPEAYKYYSEGRKHFENNDYRKSIELMEKAIAIDPEFAMAYRSIAATYYSMGYTSKGREC</sequence>
<comment type="caution">
    <text evidence="2">The sequence shown here is derived from an EMBL/GenBank/DDBJ whole genome shotgun (WGS) entry which is preliminary data.</text>
</comment>
<keyword evidence="1" id="KW-1133">Transmembrane helix</keyword>
<gene>
    <name evidence="2" type="ORF">S01H1_02784</name>
</gene>
<organism evidence="2">
    <name type="scientific">marine sediment metagenome</name>
    <dbReference type="NCBI Taxonomy" id="412755"/>
    <lineage>
        <taxon>unclassified sequences</taxon>
        <taxon>metagenomes</taxon>
        <taxon>ecological metagenomes</taxon>
    </lineage>
</organism>
<dbReference type="EMBL" id="BARS01001405">
    <property type="protein sequence ID" value="GAF71395.1"/>
    <property type="molecule type" value="Genomic_DNA"/>
</dbReference>
<evidence type="ECO:0000256" key="1">
    <source>
        <dbReference type="SAM" id="Phobius"/>
    </source>
</evidence>
<accession>X0T5N5</accession>
<keyword evidence="1" id="KW-0812">Transmembrane</keyword>
<dbReference type="PROSITE" id="PS50005">
    <property type="entry name" value="TPR"/>
    <property type="match status" value="1"/>
</dbReference>
<evidence type="ECO:0000313" key="2">
    <source>
        <dbReference type="EMBL" id="GAF71395.1"/>
    </source>
</evidence>
<protein>
    <submittedName>
        <fullName evidence="2">Uncharacterized protein</fullName>
    </submittedName>
</protein>
<dbReference type="SUPFAM" id="SSF48452">
    <property type="entry name" value="TPR-like"/>
    <property type="match status" value="1"/>
</dbReference>
<dbReference type="Gene3D" id="3.40.50.10610">
    <property type="entry name" value="ABC-type transport auxiliary lipoprotein component"/>
    <property type="match status" value="1"/>
</dbReference>
<dbReference type="AlphaFoldDB" id="X0T5N5"/>
<feature type="non-terminal residue" evidence="2">
    <location>
        <position position="269"/>
    </location>
</feature>
<feature type="transmembrane region" description="Helical" evidence="1">
    <location>
        <begin position="21"/>
        <end position="43"/>
    </location>
</feature>
<dbReference type="Gene3D" id="1.25.40.10">
    <property type="entry name" value="Tetratricopeptide repeat domain"/>
    <property type="match status" value="1"/>
</dbReference>